<evidence type="ECO:0000256" key="2">
    <source>
        <dbReference type="SAM" id="Phobius"/>
    </source>
</evidence>
<feature type="non-terminal residue" evidence="3">
    <location>
        <position position="1"/>
    </location>
</feature>
<accession>A0A382H311</accession>
<sequence>NRLIESVDMSLASVRETSRYLVGLLVFLGLLGTFWGLLKTIGSVGNVISGLGIDDTNVAGFFNSLKDGLNAPLQGMSIAFSSSLLGLAGSLILGFVDLNLGQAQSKFSQYFEKTLNKNSSPDFFKTANNENITTQAIQKIYDNLDTLVHVLKETAQNQNQIFLNLQSLNEQLKQINKNSVDIDKKLSNFLSTQLNVQSSMLQLSNQLNKEGIIDSKTKKYFENIDKGIQKLITAKKK</sequence>
<name>A0A382H311_9ZZZZ</name>
<feature type="transmembrane region" description="Helical" evidence="2">
    <location>
        <begin position="20"/>
        <end position="38"/>
    </location>
</feature>
<keyword evidence="2" id="KW-1133">Transmembrane helix</keyword>
<keyword evidence="2" id="KW-0812">Transmembrane</keyword>
<evidence type="ECO:0008006" key="4">
    <source>
        <dbReference type="Google" id="ProtNLM"/>
    </source>
</evidence>
<gene>
    <name evidence="3" type="ORF">METZ01_LOCUS234488</name>
</gene>
<dbReference type="EMBL" id="UINC01058872">
    <property type="protein sequence ID" value="SVB81634.1"/>
    <property type="molecule type" value="Genomic_DNA"/>
</dbReference>
<evidence type="ECO:0000313" key="3">
    <source>
        <dbReference type="EMBL" id="SVB81634.1"/>
    </source>
</evidence>
<protein>
    <recommendedName>
        <fullName evidence="4">MotA/TolQ/ExbB proton channel domain-containing protein</fullName>
    </recommendedName>
</protein>
<reference evidence="3" key="1">
    <citation type="submission" date="2018-05" db="EMBL/GenBank/DDBJ databases">
        <authorList>
            <person name="Lanie J.A."/>
            <person name="Ng W.-L."/>
            <person name="Kazmierczak K.M."/>
            <person name="Andrzejewski T.M."/>
            <person name="Davidsen T.M."/>
            <person name="Wayne K.J."/>
            <person name="Tettelin H."/>
            <person name="Glass J.I."/>
            <person name="Rusch D."/>
            <person name="Podicherti R."/>
            <person name="Tsui H.-C.T."/>
            <person name="Winkler M.E."/>
        </authorList>
    </citation>
    <scope>NUCLEOTIDE SEQUENCE</scope>
</reference>
<feature type="coiled-coil region" evidence="1">
    <location>
        <begin position="158"/>
        <end position="185"/>
    </location>
</feature>
<dbReference type="AlphaFoldDB" id="A0A382H311"/>
<feature type="transmembrane region" description="Helical" evidence="2">
    <location>
        <begin position="78"/>
        <end position="100"/>
    </location>
</feature>
<evidence type="ECO:0000256" key="1">
    <source>
        <dbReference type="SAM" id="Coils"/>
    </source>
</evidence>
<proteinExistence type="predicted"/>
<keyword evidence="1" id="KW-0175">Coiled coil</keyword>
<organism evidence="3">
    <name type="scientific">marine metagenome</name>
    <dbReference type="NCBI Taxonomy" id="408172"/>
    <lineage>
        <taxon>unclassified sequences</taxon>
        <taxon>metagenomes</taxon>
        <taxon>ecological metagenomes</taxon>
    </lineage>
</organism>
<keyword evidence="2" id="KW-0472">Membrane</keyword>